<dbReference type="PANTHER" id="PTHR43798">
    <property type="entry name" value="MONOACYLGLYCEROL LIPASE"/>
    <property type="match status" value="1"/>
</dbReference>
<dbReference type="Gene3D" id="3.40.50.1820">
    <property type="entry name" value="alpha/beta hydrolase"/>
    <property type="match status" value="1"/>
</dbReference>
<dbReference type="PRINTS" id="PR00793">
    <property type="entry name" value="PROAMNOPTASE"/>
</dbReference>
<evidence type="ECO:0000313" key="5">
    <source>
        <dbReference type="EMBL" id="SIQ86803.1"/>
    </source>
</evidence>
<protein>
    <submittedName>
        <fullName evidence="5">Proline iminopeptidase</fullName>
    </submittedName>
</protein>
<dbReference type="STRING" id="1077936.SAMN05421545_1428"/>
<keyword evidence="3" id="KW-0732">Signal</keyword>
<keyword evidence="6" id="KW-1185">Reference proteome</keyword>
<comment type="similarity">
    <text evidence="1">Belongs to the peptidase S33 family.</text>
</comment>
<dbReference type="Pfam" id="PF00561">
    <property type="entry name" value="Abhydrolase_1"/>
    <property type="match status" value="1"/>
</dbReference>
<dbReference type="OrthoDB" id="9796770at2"/>
<sequence length="322" mass="35761">MKYFYSLLLVAVLFSCGRPVANSQAPESSVQTNGGERYYTLNGIRHWVKVKGSQNSTTPIVVVHGGPGGNHYNFERTIGPKIESFATIVYYEQRGSGRSEAPQDPNDYLLPTLISDLEQLRVTLGVQKMTLLGYSFGAELALRYAISHPERVEKLILSSPAELSKANMLVQIQGFYAIGDSTLKAGIEQILKDTTSIEAKYGKVWNLSSSEVVDRFLFLQPELAERNRQLWQESNLKNTGLMAKVYIKNNKADLVEKATGVKTPTLIISGVHDKNGGLHTGLALKQVLANSTIKLYENSAHFPDMEEEDRFATDVRIFTQGK</sequence>
<dbReference type="InterPro" id="IPR000073">
    <property type="entry name" value="AB_hydrolase_1"/>
</dbReference>
<keyword evidence="2" id="KW-0378">Hydrolase</keyword>
<evidence type="ECO:0000259" key="4">
    <source>
        <dbReference type="Pfam" id="PF00561"/>
    </source>
</evidence>
<dbReference type="SUPFAM" id="SSF53474">
    <property type="entry name" value="alpha/beta-Hydrolases"/>
    <property type="match status" value="1"/>
</dbReference>
<dbReference type="GO" id="GO:0008233">
    <property type="term" value="F:peptidase activity"/>
    <property type="evidence" value="ECO:0007669"/>
    <property type="project" value="InterPro"/>
</dbReference>
<dbReference type="EMBL" id="FTNM01000002">
    <property type="protein sequence ID" value="SIQ86803.1"/>
    <property type="molecule type" value="Genomic_DNA"/>
</dbReference>
<dbReference type="PROSITE" id="PS51257">
    <property type="entry name" value="PROKAR_LIPOPROTEIN"/>
    <property type="match status" value="1"/>
</dbReference>
<dbReference type="Proteomes" id="UP000185924">
    <property type="component" value="Unassembled WGS sequence"/>
</dbReference>
<dbReference type="InterPro" id="IPR029058">
    <property type="entry name" value="AB_hydrolase_fold"/>
</dbReference>
<dbReference type="RefSeq" id="WP_083674102.1">
    <property type="nucleotide sequence ID" value="NZ_FTNM01000002.1"/>
</dbReference>
<dbReference type="InterPro" id="IPR050266">
    <property type="entry name" value="AB_hydrolase_sf"/>
</dbReference>
<dbReference type="PANTHER" id="PTHR43798:SF33">
    <property type="entry name" value="HYDROLASE, PUTATIVE (AFU_ORTHOLOGUE AFUA_2G14860)-RELATED"/>
    <property type="match status" value="1"/>
</dbReference>
<feature type="domain" description="AB hydrolase-1" evidence="4">
    <location>
        <begin position="59"/>
        <end position="305"/>
    </location>
</feature>
<dbReference type="PRINTS" id="PR00111">
    <property type="entry name" value="ABHYDROLASE"/>
</dbReference>
<dbReference type="AlphaFoldDB" id="A0A1N6W9H5"/>
<gene>
    <name evidence="5" type="ORF">SAMN05421545_1428</name>
</gene>
<reference evidence="6" key="1">
    <citation type="submission" date="2017-01" db="EMBL/GenBank/DDBJ databases">
        <authorList>
            <person name="Varghese N."/>
            <person name="Submissions S."/>
        </authorList>
    </citation>
    <scope>NUCLEOTIDE SEQUENCE [LARGE SCALE GENOMIC DNA]</scope>
    <source>
        <strain evidence="6">DM9</strain>
    </source>
</reference>
<accession>A0A1N6W9H5</accession>
<proteinExistence type="inferred from homology"/>
<name>A0A1N6W9H5_9BACT</name>
<dbReference type="GO" id="GO:0006508">
    <property type="term" value="P:proteolysis"/>
    <property type="evidence" value="ECO:0007669"/>
    <property type="project" value="InterPro"/>
</dbReference>
<dbReference type="InterPro" id="IPR002410">
    <property type="entry name" value="Peptidase_S33"/>
</dbReference>
<feature type="signal peptide" evidence="3">
    <location>
        <begin position="1"/>
        <end position="21"/>
    </location>
</feature>
<evidence type="ECO:0000256" key="2">
    <source>
        <dbReference type="ARBA" id="ARBA00022801"/>
    </source>
</evidence>
<organism evidence="5 6">
    <name type="scientific">Pontibacter lucknowensis</name>
    <dbReference type="NCBI Taxonomy" id="1077936"/>
    <lineage>
        <taxon>Bacteria</taxon>
        <taxon>Pseudomonadati</taxon>
        <taxon>Bacteroidota</taxon>
        <taxon>Cytophagia</taxon>
        <taxon>Cytophagales</taxon>
        <taxon>Hymenobacteraceae</taxon>
        <taxon>Pontibacter</taxon>
    </lineage>
</organism>
<evidence type="ECO:0000256" key="3">
    <source>
        <dbReference type="SAM" id="SignalP"/>
    </source>
</evidence>
<evidence type="ECO:0000256" key="1">
    <source>
        <dbReference type="ARBA" id="ARBA00010088"/>
    </source>
</evidence>
<feature type="chain" id="PRO_5013383238" evidence="3">
    <location>
        <begin position="22"/>
        <end position="322"/>
    </location>
</feature>
<dbReference type="GO" id="GO:0016020">
    <property type="term" value="C:membrane"/>
    <property type="evidence" value="ECO:0007669"/>
    <property type="project" value="TreeGrafter"/>
</dbReference>
<evidence type="ECO:0000313" key="6">
    <source>
        <dbReference type="Proteomes" id="UP000185924"/>
    </source>
</evidence>